<accession>A0AAN7UNF6</accession>
<dbReference type="EMBL" id="JAWHQM010000016">
    <property type="protein sequence ID" value="KAK5630519.1"/>
    <property type="molecule type" value="Genomic_DNA"/>
</dbReference>
<organism evidence="1 2">
    <name type="scientific">Xylaria bambusicola</name>
    <dbReference type="NCBI Taxonomy" id="326684"/>
    <lineage>
        <taxon>Eukaryota</taxon>
        <taxon>Fungi</taxon>
        <taxon>Dikarya</taxon>
        <taxon>Ascomycota</taxon>
        <taxon>Pezizomycotina</taxon>
        <taxon>Sordariomycetes</taxon>
        <taxon>Xylariomycetidae</taxon>
        <taxon>Xylariales</taxon>
        <taxon>Xylariaceae</taxon>
        <taxon>Xylaria</taxon>
    </lineage>
</organism>
<dbReference type="AlphaFoldDB" id="A0AAN7UNF6"/>
<sequence>MDPLYICFSTIHLRSHGKMLFVFARVAIFFKLVETGVQETCSNTLCGNTLLVAVQTLLG</sequence>
<reference evidence="1 2" key="1">
    <citation type="submission" date="2023-10" db="EMBL/GenBank/DDBJ databases">
        <title>Draft genome sequence of Xylaria bambusicola isolate GMP-LS, the root and basal stem rot pathogen of sugarcane in Indonesia.</title>
        <authorList>
            <person name="Selvaraj P."/>
            <person name="Muralishankar V."/>
            <person name="Muruganantham S."/>
            <person name="Sp S."/>
            <person name="Haryani S."/>
            <person name="Lau K.J.X."/>
            <person name="Naqvi N.I."/>
        </authorList>
    </citation>
    <scope>NUCLEOTIDE SEQUENCE [LARGE SCALE GENOMIC DNA]</scope>
    <source>
        <strain evidence="1">GMP-LS</strain>
    </source>
</reference>
<dbReference type="Proteomes" id="UP001305414">
    <property type="component" value="Unassembled WGS sequence"/>
</dbReference>
<proteinExistence type="predicted"/>
<name>A0AAN7UNF6_9PEZI</name>
<keyword evidence="2" id="KW-1185">Reference proteome</keyword>
<comment type="caution">
    <text evidence="1">The sequence shown here is derived from an EMBL/GenBank/DDBJ whole genome shotgun (WGS) entry which is preliminary data.</text>
</comment>
<gene>
    <name evidence="1" type="ORF">RRF57_006234</name>
</gene>
<protein>
    <submittedName>
        <fullName evidence="1">Uncharacterized protein</fullName>
    </submittedName>
</protein>
<evidence type="ECO:0000313" key="1">
    <source>
        <dbReference type="EMBL" id="KAK5630519.1"/>
    </source>
</evidence>
<evidence type="ECO:0000313" key="2">
    <source>
        <dbReference type="Proteomes" id="UP001305414"/>
    </source>
</evidence>